<evidence type="ECO:0000313" key="3">
    <source>
        <dbReference type="EMBL" id="KAK3946868.1"/>
    </source>
</evidence>
<reference evidence="3" key="2">
    <citation type="submission" date="2023-06" db="EMBL/GenBank/DDBJ databases">
        <authorList>
            <consortium name="Lawrence Berkeley National Laboratory"/>
            <person name="Mondo S.J."/>
            <person name="Hensen N."/>
            <person name="Bonometti L."/>
            <person name="Westerberg I."/>
            <person name="Brannstrom I.O."/>
            <person name="Guillou S."/>
            <person name="Cros-Aarteil S."/>
            <person name="Calhoun S."/>
            <person name="Haridas S."/>
            <person name="Kuo A."/>
            <person name="Pangilinan J."/>
            <person name="Riley R."/>
            <person name="Labutti K."/>
            <person name="Andreopoulos B."/>
            <person name="Lipzen A."/>
            <person name="Chen C."/>
            <person name="Yanf M."/>
            <person name="Daum C."/>
            <person name="Ng V."/>
            <person name="Clum A."/>
            <person name="Steindorff A."/>
            <person name="Ohm R."/>
            <person name="Martin F."/>
            <person name="Silar P."/>
            <person name="Natvig D."/>
            <person name="Lalanne C."/>
            <person name="Gautier V."/>
            <person name="Ament-Velasquez S.L."/>
            <person name="Kruys A."/>
            <person name="Hutchinson M.I."/>
            <person name="Powell A.J."/>
            <person name="Barry K."/>
            <person name="Miller A.N."/>
            <person name="Grigoriev I.V."/>
            <person name="Debuchy R."/>
            <person name="Gladieux P."/>
            <person name="Thoren M.H."/>
            <person name="Johannesson H."/>
        </authorList>
    </citation>
    <scope>NUCLEOTIDE SEQUENCE</scope>
    <source>
        <strain evidence="3">CBS 626.80</strain>
    </source>
</reference>
<name>A0AAN6NMP6_9PEZI</name>
<reference evidence="3" key="1">
    <citation type="journal article" date="2023" name="Mol. Phylogenet. Evol.">
        <title>Genome-scale phylogeny and comparative genomics of the fungal order Sordariales.</title>
        <authorList>
            <person name="Hensen N."/>
            <person name="Bonometti L."/>
            <person name="Westerberg I."/>
            <person name="Brannstrom I.O."/>
            <person name="Guillou S."/>
            <person name="Cros-Aarteil S."/>
            <person name="Calhoun S."/>
            <person name="Haridas S."/>
            <person name="Kuo A."/>
            <person name="Mondo S."/>
            <person name="Pangilinan J."/>
            <person name="Riley R."/>
            <person name="LaButti K."/>
            <person name="Andreopoulos B."/>
            <person name="Lipzen A."/>
            <person name="Chen C."/>
            <person name="Yan M."/>
            <person name="Daum C."/>
            <person name="Ng V."/>
            <person name="Clum A."/>
            <person name="Steindorff A."/>
            <person name="Ohm R.A."/>
            <person name="Martin F."/>
            <person name="Silar P."/>
            <person name="Natvig D.O."/>
            <person name="Lalanne C."/>
            <person name="Gautier V."/>
            <person name="Ament-Velasquez S.L."/>
            <person name="Kruys A."/>
            <person name="Hutchinson M.I."/>
            <person name="Powell A.J."/>
            <person name="Barry K."/>
            <person name="Miller A.N."/>
            <person name="Grigoriev I.V."/>
            <person name="Debuchy R."/>
            <person name="Gladieux P."/>
            <person name="Hiltunen Thoren M."/>
            <person name="Johannesson H."/>
        </authorList>
    </citation>
    <scope>NUCLEOTIDE SEQUENCE</scope>
    <source>
        <strain evidence="3">CBS 626.80</strain>
    </source>
</reference>
<dbReference type="EMBL" id="MU859487">
    <property type="protein sequence ID" value="KAK3946868.1"/>
    <property type="molecule type" value="Genomic_DNA"/>
</dbReference>
<proteinExistence type="predicted"/>
<dbReference type="AlphaFoldDB" id="A0AAN6NMP6"/>
<feature type="non-terminal residue" evidence="3">
    <location>
        <position position="283"/>
    </location>
</feature>
<accession>A0AAN6NMP6</accession>
<feature type="region of interest" description="Disordered" evidence="1">
    <location>
        <begin position="129"/>
        <end position="155"/>
    </location>
</feature>
<sequence length="283" mass="28439">MRFLPTVTALIDVALIGVVLTGAAPTGVAPTGAAPPGAAPPGLSTTTGNGVTSSSTTNASCGVGVCLTLLIILGIISGPCSCAPTCTGLPTTGQGTQHELDWSKYIKKLSTDHTSSTEASNLRHNTATSVVTARNDGKSSPTTGTSTTTGLPTSTAQHEAQLDWSKYIKNLSSACVANTEQNDGTPSSTTTTNAGVGGCDCPLAVVQFDGAVVGIVVMAQCPCGAPCASTGLPTSTAQAQLDWSKYIKNLSDYTEAYSRYTACVANTGKNDGTTSSTTSTNGC</sequence>
<feature type="region of interest" description="Disordered" evidence="1">
    <location>
        <begin position="31"/>
        <end position="51"/>
    </location>
</feature>
<protein>
    <submittedName>
        <fullName evidence="3">Uncharacterized protein</fullName>
    </submittedName>
</protein>
<dbReference type="Proteomes" id="UP001303222">
    <property type="component" value="Unassembled WGS sequence"/>
</dbReference>
<organism evidence="3 4">
    <name type="scientific">Pseudoneurospora amorphoporcata</name>
    <dbReference type="NCBI Taxonomy" id="241081"/>
    <lineage>
        <taxon>Eukaryota</taxon>
        <taxon>Fungi</taxon>
        <taxon>Dikarya</taxon>
        <taxon>Ascomycota</taxon>
        <taxon>Pezizomycotina</taxon>
        <taxon>Sordariomycetes</taxon>
        <taxon>Sordariomycetidae</taxon>
        <taxon>Sordariales</taxon>
        <taxon>Sordariaceae</taxon>
        <taxon>Pseudoneurospora</taxon>
    </lineage>
</organism>
<evidence type="ECO:0000313" key="4">
    <source>
        <dbReference type="Proteomes" id="UP001303222"/>
    </source>
</evidence>
<feature type="signal peptide" evidence="2">
    <location>
        <begin position="1"/>
        <end position="23"/>
    </location>
</feature>
<feature type="compositionally biased region" description="Low complexity" evidence="1">
    <location>
        <begin position="139"/>
        <end position="155"/>
    </location>
</feature>
<evidence type="ECO:0000256" key="1">
    <source>
        <dbReference type="SAM" id="MobiDB-lite"/>
    </source>
</evidence>
<comment type="caution">
    <text evidence="3">The sequence shown here is derived from an EMBL/GenBank/DDBJ whole genome shotgun (WGS) entry which is preliminary data.</text>
</comment>
<evidence type="ECO:0000256" key="2">
    <source>
        <dbReference type="SAM" id="SignalP"/>
    </source>
</evidence>
<gene>
    <name evidence="3" type="ORF">QBC32DRAFT_319506</name>
</gene>
<feature type="chain" id="PRO_5043005829" evidence="2">
    <location>
        <begin position="24"/>
        <end position="283"/>
    </location>
</feature>
<keyword evidence="2" id="KW-0732">Signal</keyword>
<keyword evidence="4" id="KW-1185">Reference proteome</keyword>